<feature type="transmembrane region" description="Helical" evidence="1">
    <location>
        <begin position="424"/>
        <end position="445"/>
    </location>
</feature>
<reference evidence="2 3" key="1">
    <citation type="journal article" date="2015" name="Nature">
        <title>rRNA introns, odd ribosomes, and small enigmatic genomes across a large radiation of phyla.</title>
        <authorList>
            <person name="Brown C.T."/>
            <person name="Hug L.A."/>
            <person name="Thomas B.C."/>
            <person name="Sharon I."/>
            <person name="Castelle C.J."/>
            <person name="Singh A."/>
            <person name="Wilkins M.J."/>
            <person name="Williams K.H."/>
            <person name="Banfield J.F."/>
        </authorList>
    </citation>
    <scope>NUCLEOTIDE SEQUENCE [LARGE SCALE GENOMIC DNA]</scope>
</reference>
<dbReference type="PANTHER" id="PTHR37422">
    <property type="entry name" value="TEICHURONIC ACID BIOSYNTHESIS PROTEIN TUAE"/>
    <property type="match status" value="1"/>
</dbReference>
<organism evidence="2 3">
    <name type="scientific">Candidatus Daviesbacteria bacterium GW2011_GWB1_41_5</name>
    <dbReference type="NCBI Taxonomy" id="1618429"/>
    <lineage>
        <taxon>Bacteria</taxon>
        <taxon>Candidatus Daviesiibacteriota</taxon>
    </lineage>
</organism>
<comment type="caution">
    <text evidence="2">The sequence shown here is derived from an EMBL/GenBank/DDBJ whole genome shotgun (WGS) entry which is preliminary data.</text>
</comment>
<protein>
    <submittedName>
        <fullName evidence="2">O-antigen polymerase</fullName>
    </submittedName>
</protein>
<gene>
    <name evidence="2" type="ORF">UU67_C0009G0010</name>
</gene>
<feature type="transmembrane region" description="Helical" evidence="1">
    <location>
        <begin position="213"/>
        <end position="246"/>
    </location>
</feature>
<keyword evidence="1" id="KW-0812">Transmembrane</keyword>
<dbReference type="AlphaFoldDB" id="A0A0G0WMP7"/>
<feature type="transmembrane region" description="Helical" evidence="1">
    <location>
        <begin position="46"/>
        <end position="63"/>
    </location>
</feature>
<dbReference type="EMBL" id="LCBN01000009">
    <property type="protein sequence ID" value="KKS14039.1"/>
    <property type="molecule type" value="Genomic_DNA"/>
</dbReference>
<proteinExistence type="predicted"/>
<feature type="transmembrane region" description="Helical" evidence="1">
    <location>
        <begin position="12"/>
        <end position="34"/>
    </location>
</feature>
<feature type="transmembrane region" description="Helical" evidence="1">
    <location>
        <begin position="75"/>
        <end position="96"/>
    </location>
</feature>
<name>A0A0G0WMP7_9BACT</name>
<feature type="transmembrane region" description="Helical" evidence="1">
    <location>
        <begin position="252"/>
        <end position="269"/>
    </location>
</feature>
<sequence>MKNLTQQLDKYFFWVLMFLAVFIPLYPKFPLFNIPLTYVAVRLEDLIIATVVSIWLFTHIFNYKNYLNQTIYKSFILFWIIGGLSLISALLITYSISPHLGLLHWLRRIEYMSLFIIAATTITKTWQVKVSLAVIFTTAILVAMYGFGQILFDFPVISTTNKEFSKGLVLFLTNGARVNSTFAGHYDLAAYLSIILVLIATLFFYYKNLLHKFLLIALGAVCFVLLGLTAARISFFATFLGIAATFLLGGKKWLLVGLIGASLLLVVAIPDLRHRLVATITVNIMGGGGAKYTPPPDKVTIFTPKKAVPSIDGSGQVATSQATESGAVAVDTVPGEPINTTELGVYRSWGIRFDVEWPRAWAAFLKNPFLGTGYSSLTIATDSDYLRSLGEVGILGTLALILIFIIIIKKMIIFLRGNTNFEKYFIIGGLGTVLVILTSGLFIDVLEASKVAEMFWLILGVAWAAMFLRSSEDRKL</sequence>
<feature type="transmembrane region" description="Helical" evidence="1">
    <location>
        <begin position="102"/>
        <end position="123"/>
    </location>
</feature>
<evidence type="ECO:0000313" key="3">
    <source>
        <dbReference type="Proteomes" id="UP000034753"/>
    </source>
</evidence>
<feature type="transmembrane region" description="Helical" evidence="1">
    <location>
        <begin position="188"/>
        <end position="206"/>
    </location>
</feature>
<feature type="transmembrane region" description="Helical" evidence="1">
    <location>
        <begin position="451"/>
        <end position="468"/>
    </location>
</feature>
<feature type="transmembrane region" description="Helical" evidence="1">
    <location>
        <begin position="130"/>
        <end position="152"/>
    </location>
</feature>
<keyword evidence="1" id="KW-1133">Transmembrane helix</keyword>
<dbReference type="Proteomes" id="UP000034753">
    <property type="component" value="Unassembled WGS sequence"/>
</dbReference>
<evidence type="ECO:0000313" key="2">
    <source>
        <dbReference type="EMBL" id="KKS14039.1"/>
    </source>
</evidence>
<dbReference type="PANTHER" id="PTHR37422:SF13">
    <property type="entry name" value="LIPOPOLYSACCHARIDE BIOSYNTHESIS PROTEIN PA4999-RELATED"/>
    <property type="match status" value="1"/>
</dbReference>
<evidence type="ECO:0000256" key="1">
    <source>
        <dbReference type="SAM" id="Phobius"/>
    </source>
</evidence>
<keyword evidence="1" id="KW-0472">Membrane</keyword>
<accession>A0A0G0WMP7</accession>
<dbReference type="InterPro" id="IPR051533">
    <property type="entry name" value="WaaL-like"/>
</dbReference>
<feature type="transmembrane region" description="Helical" evidence="1">
    <location>
        <begin position="392"/>
        <end position="412"/>
    </location>
</feature>